<name>A0A699QQV3_TANCI</name>
<gene>
    <name evidence="2" type="ORF">Tci_840415</name>
</gene>
<feature type="non-terminal residue" evidence="2">
    <location>
        <position position="72"/>
    </location>
</feature>
<sequence length="72" mass="8062">MEESPFRQFKGDKHQDNGDTVIPAQASQEILTPTAFQTNDFDAFDFDCDDIPSAKAVLMANLFSYNLDVLSE</sequence>
<evidence type="ECO:0008006" key="3">
    <source>
        <dbReference type="Google" id="ProtNLM"/>
    </source>
</evidence>
<evidence type="ECO:0000313" key="2">
    <source>
        <dbReference type="EMBL" id="GFC68445.1"/>
    </source>
</evidence>
<organism evidence="2">
    <name type="scientific">Tanacetum cinerariifolium</name>
    <name type="common">Dalmatian daisy</name>
    <name type="synonym">Chrysanthemum cinerariifolium</name>
    <dbReference type="NCBI Taxonomy" id="118510"/>
    <lineage>
        <taxon>Eukaryota</taxon>
        <taxon>Viridiplantae</taxon>
        <taxon>Streptophyta</taxon>
        <taxon>Embryophyta</taxon>
        <taxon>Tracheophyta</taxon>
        <taxon>Spermatophyta</taxon>
        <taxon>Magnoliopsida</taxon>
        <taxon>eudicotyledons</taxon>
        <taxon>Gunneridae</taxon>
        <taxon>Pentapetalae</taxon>
        <taxon>asterids</taxon>
        <taxon>campanulids</taxon>
        <taxon>Asterales</taxon>
        <taxon>Asteraceae</taxon>
        <taxon>Asteroideae</taxon>
        <taxon>Anthemideae</taxon>
        <taxon>Anthemidinae</taxon>
        <taxon>Tanacetum</taxon>
    </lineage>
</organism>
<protein>
    <recommendedName>
        <fullName evidence="3">Integrase, catalytic region, zinc finger, CCHC-type, peptidase aspartic, catalytic</fullName>
    </recommendedName>
</protein>
<proteinExistence type="predicted"/>
<evidence type="ECO:0000256" key="1">
    <source>
        <dbReference type="SAM" id="MobiDB-lite"/>
    </source>
</evidence>
<feature type="region of interest" description="Disordered" evidence="1">
    <location>
        <begin position="1"/>
        <end position="21"/>
    </location>
</feature>
<dbReference type="EMBL" id="BKCJ011020167">
    <property type="protein sequence ID" value="GFC68445.1"/>
    <property type="molecule type" value="Genomic_DNA"/>
</dbReference>
<reference evidence="2" key="1">
    <citation type="journal article" date="2019" name="Sci. Rep.">
        <title>Draft genome of Tanacetum cinerariifolium, the natural source of mosquito coil.</title>
        <authorList>
            <person name="Yamashiro T."/>
            <person name="Shiraishi A."/>
            <person name="Satake H."/>
            <person name="Nakayama K."/>
        </authorList>
    </citation>
    <scope>NUCLEOTIDE SEQUENCE</scope>
</reference>
<dbReference type="AlphaFoldDB" id="A0A699QQV3"/>
<accession>A0A699QQV3</accession>
<comment type="caution">
    <text evidence="2">The sequence shown here is derived from an EMBL/GenBank/DDBJ whole genome shotgun (WGS) entry which is preliminary data.</text>
</comment>